<evidence type="ECO:0000256" key="1">
    <source>
        <dbReference type="ARBA" id="ARBA00004141"/>
    </source>
</evidence>
<dbReference type="GO" id="GO:0016020">
    <property type="term" value="C:membrane"/>
    <property type="evidence" value="ECO:0007669"/>
    <property type="project" value="UniProtKB-SubCell"/>
</dbReference>
<dbReference type="PANTHER" id="PTHR23503">
    <property type="entry name" value="SOLUTE CARRIER FAMILY 2"/>
    <property type="match status" value="1"/>
</dbReference>
<dbReference type="OrthoDB" id="4540492at2759"/>
<feature type="transmembrane region" description="Helical" evidence="8">
    <location>
        <begin position="409"/>
        <end position="429"/>
    </location>
</feature>
<evidence type="ECO:0000259" key="9">
    <source>
        <dbReference type="PROSITE" id="PS50850"/>
    </source>
</evidence>
<evidence type="ECO:0000256" key="6">
    <source>
        <dbReference type="ARBA" id="ARBA00023136"/>
    </source>
</evidence>
<evidence type="ECO:0000313" key="11">
    <source>
        <dbReference type="Proteomes" id="UP000267821"/>
    </source>
</evidence>
<dbReference type="PROSITE" id="PS50850">
    <property type="entry name" value="MFS"/>
    <property type="match status" value="1"/>
</dbReference>
<dbReference type="STRING" id="1051890.A0A3N4LMZ8"/>
<feature type="transmembrane region" description="Helical" evidence="8">
    <location>
        <begin position="95"/>
        <end position="113"/>
    </location>
</feature>
<keyword evidence="11" id="KW-1185">Reference proteome</keyword>
<evidence type="ECO:0000256" key="7">
    <source>
        <dbReference type="RuleBase" id="RU003346"/>
    </source>
</evidence>
<evidence type="ECO:0000313" key="10">
    <source>
        <dbReference type="EMBL" id="RPB24283.1"/>
    </source>
</evidence>
<feature type="transmembrane region" description="Helical" evidence="8">
    <location>
        <begin position="318"/>
        <end position="336"/>
    </location>
</feature>
<dbReference type="Pfam" id="PF00083">
    <property type="entry name" value="Sugar_tr"/>
    <property type="match status" value="1"/>
</dbReference>
<dbReference type="AlphaFoldDB" id="A0A3N4LMZ8"/>
<protein>
    <submittedName>
        <fullName evidence="10">Glucose transporter</fullName>
    </submittedName>
</protein>
<dbReference type="InterPro" id="IPR020846">
    <property type="entry name" value="MFS_dom"/>
</dbReference>
<gene>
    <name evidence="10" type="ORF">L211DRAFT_861894</name>
</gene>
<dbReference type="GO" id="GO:0015149">
    <property type="term" value="F:hexose transmembrane transporter activity"/>
    <property type="evidence" value="ECO:0007669"/>
    <property type="project" value="TreeGrafter"/>
</dbReference>
<dbReference type="InterPro" id="IPR045263">
    <property type="entry name" value="GLUT"/>
</dbReference>
<feature type="transmembrane region" description="Helical" evidence="8">
    <location>
        <begin position="179"/>
        <end position="199"/>
    </location>
</feature>
<name>A0A3N4LMZ8_9PEZI</name>
<keyword evidence="6 8" id="KW-0472">Membrane</keyword>
<dbReference type="SUPFAM" id="SSF103473">
    <property type="entry name" value="MFS general substrate transporter"/>
    <property type="match status" value="1"/>
</dbReference>
<keyword evidence="3 7" id="KW-0813">Transport</keyword>
<dbReference type="FunCoup" id="A0A3N4LMZ8">
    <property type="interactions" value="752"/>
</dbReference>
<accession>A0A3N4LMZ8</accession>
<feature type="transmembrane region" description="Helical" evidence="8">
    <location>
        <begin position="348"/>
        <end position="371"/>
    </location>
</feature>
<keyword evidence="4 8" id="KW-0812">Transmembrane</keyword>
<evidence type="ECO:0000256" key="2">
    <source>
        <dbReference type="ARBA" id="ARBA00010992"/>
    </source>
</evidence>
<proteinExistence type="inferred from homology"/>
<dbReference type="EMBL" id="ML121542">
    <property type="protein sequence ID" value="RPB24283.1"/>
    <property type="molecule type" value="Genomic_DNA"/>
</dbReference>
<feature type="transmembrane region" description="Helical" evidence="8">
    <location>
        <begin position="377"/>
        <end position="397"/>
    </location>
</feature>
<feature type="transmembrane region" description="Helical" evidence="8">
    <location>
        <begin position="283"/>
        <end position="306"/>
    </location>
</feature>
<dbReference type="InterPro" id="IPR036259">
    <property type="entry name" value="MFS_trans_sf"/>
</dbReference>
<comment type="similarity">
    <text evidence="2 7">Belongs to the major facilitator superfamily. Sugar transporter (TC 2.A.1.1) family.</text>
</comment>
<dbReference type="InterPro" id="IPR005829">
    <property type="entry name" value="Sugar_transporter_CS"/>
</dbReference>
<dbReference type="PRINTS" id="PR00171">
    <property type="entry name" value="SUGRTRNSPORT"/>
</dbReference>
<dbReference type="InterPro" id="IPR005828">
    <property type="entry name" value="MFS_sugar_transport-like"/>
</dbReference>
<reference evidence="10 11" key="1">
    <citation type="journal article" date="2018" name="Nat. Ecol. Evol.">
        <title>Pezizomycetes genomes reveal the molecular basis of ectomycorrhizal truffle lifestyle.</title>
        <authorList>
            <person name="Murat C."/>
            <person name="Payen T."/>
            <person name="Noel B."/>
            <person name="Kuo A."/>
            <person name="Morin E."/>
            <person name="Chen J."/>
            <person name="Kohler A."/>
            <person name="Krizsan K."/>
            <person name="Balestrini R."/>
            <person name="Da Silva C."/>
            <person name="Montanini B."/>
            <person name="Hainaut M."/>
            <person name="Levati E."/>
            <person name="Barry K.W."/>
            <person name="Belfiori B."/>
            <person name="Cichocki N."/>
            <person name="Clum A."/>
            <person name="Dockter R.B."/>
            <person name="Fauchery L."/>
            <person name="Guy J."/>
            <person name="Iotti M."/>
            <person name="Le Tacon F."/>
            <person name="Lindquist E.A."/>
            <person name="Lipzen A."/>
            <person name="Malagnac F."/>
            <person name="Mello A."/>
            <person name="Molinier V."/>
            <person name="Miyauchi S."/>
            <person name="Poulain J."/>
            <person name="Riccioni C."/>
            <person name="Rubini A."/>
            <person name="Sitrit Y."/>
            <person name="Splivallo R."/>
            <person name="Traeger S."/>
            <person name="Wang M."/>
            <person name="Zifcakova L."/>
            <person name="Wipf D."/>
            <person name="Zambonelli A."/>
            <person name="Paolocci F."/>
            <person name="Nowrousian M."/>
            <person name="Ottonello S."/>
            <person name="Baldrian P."/>
            <person name="Spatafora J.W."/>
            <person name="Henrissat B."/>
            <person name="Nagy L.G."/>
            <person name="Aury J.M."/>
            <person name="Wincker P."/>
            <person name="Grigoriev I.V."/>
            <person name="Bonfante P."/>
            <person name="Martin F.M."/>
        </authorList>
    </citation>
    <scope>NUCLEOTIDE SEQUENCE [LARGE SCALE GENOMIC DNA]</scope>
    <source>
        <strain evidence="10 11">ATCC MYA-4762</strain>
    </source>
</reference>
<dbReference type="PROSITE" id="PS00217">
    <property type="entry name" value="SUGAR_TRANSPORT_2"/>
    <property type="match status" value="1"/>
</dbReference>
<dbReference type="NCBIfam" id="TIGR00879">
    <property type="entry name" value="SP"/>
    <property type="match status" value="1"/>
</dbReference>
<organism evidence="10 11">
    <name type="scientific">Terfezia boudieri ATCC MYA-4762</name>
    <dbReference type="NCBI Taxonomy" id="1051890"/>
    <lineage>
        <taxon>Eukaryota</taxon>
        <taxon>Fungi</taxon>
        <taxon>Dikarya</taxon>
        <taxon>Ascomycota</taxon>
        <taxon>Pezizomycotina</taxon>
        <taxon>Pezizomycetes</taxon>
        <taxon>Pezizales</taxon>
        <taxon>Pezizaceae</taxon>
        <taxon>Terfezia</taxon>
    </lineage>
</organism>
<feature type="domain" description="Major facilitator superfamily (MFS) profile" evidence="9">
    <location>
        <begin position="9"/>
        <end position="465"/>
    </location>
</feature>
<evidence type="ECO:0000256" key="3">
    <source>
        <dbReference type="ARBA" id="ARBA00022448"/>
    </source>
</evidence>
<dbReference type="InParanoid" id="A0A3N4LMZ8"/>
<feature type="transmembrane region" description="Helical" evidence="8">
    <location>
        <begin position="152"/>
        <end position="173"/>
    </location>
</feature>
<feature type="transmembrane region" description="Helical" evidence="8">
    <location>
        <begin position="64"/>
        <end position="83"/>
    </location>
</feature>
<feature type="transmembrane region" description="Helical" evidence="8">
    <location>
        <begin position="119"/>
        <end position="140"/>
    </location>
</feature>
<keyword evidence="5 8" id="KW-1133">Transmembrane helix</keyword>
<keyword evidence="10" id="KW-0762">Sugar transport</keyword>
<dbReference type="PANTHER" id="PTHR23503:SF8">
    <property type="entry name" value="FACILITATED GLUCOSE TRANSPORTER PROTEIN 1"/>
    <property type="match status" value="1"/>
</dbReference>
<evidence type="ECO:0000256" key="5">
    <source>
        <dbReference type="ARBA" id="ARBA00022989"/>
    </source>
</evidence>
<comment type="subcellular location">
    <subcellularLocation>
        <location evidence="1">Membrane</location>
        <topology evidence="1">Multi-pass membrane protein</topology>
    </subcellularLocation>
</comment>
<evidence type="ECO:0000256" key="8">
    <source>
        <dbReference type="SAM" id="Phobius"/>
    </source>
</evidence>
<dbReference type="Proteomes" id="UP000267821">
    <property type="component" value="Unassembled WGS sequence"/>
</dbReference>
<feature type="transmembrane region" description="Helical" evidence="8">
    <location>
        <begin position="441"/>
        <end position="461"/>
    </location>
</feature>
<sequence>MLPFPLLYSLGSAAVAPLLFGYHMAELNAPESAIRCPTPTVTPSSASLGLPTLPHCITMSNSDFGLVTSIFAFGGLGGALLGAPLSNRYGRRGSLLLCSLGFALGGLVMAFAGSLGGMLAGRMISGIASGAAVVVVPLYVHELAPEGEKGSFGAITQISVNLGILLTQTLGLFLSKEVLWRLILGVGAVLGAIQGLLLLRAHESPRWLAANGQQGDAENSLHALRGRNLSMAEIEQALSDHQGGTSAEVEPLISDEEEGQKATTQPKITLLEFVTTSKYRKELIAVIGIMLVQQLTGINAIVMYGVSVLRELIPENGAALINVFISATNLFFTWYASRFFDSAGRKPYLLASIGGMGINSLALGLGIIFHIPLLSAIATILFVCSFSIGLGPIPWMVAAETVEFSASGAAQSISLCASWIGTFLVGYGFPVLAATGLGKGGVFLLFAVVALLGAMFVERFIPETKGKTVSEAWANHEANLKGRDWLGFFRKGGERVLRND</sequence>
<dbReference type="Gene3D" id="1.20.1250.20">
    <property type="entry name" value="MFS general substrate transporter like domains"/>
    <property type="match status" value="1"/>
</dbReference>
<evidence type="ECO:0000256" key="4">
    <source>
        <dbReference type="ARBA" id="ARBA00022692"/>
    </source>
</evidence>
<dbReference type="InterPro" id="IPR003663">
    <property type="entry name" value="Sugar/inositol_transpt"/>
</dbReference>